<dbReference type="OrthoDB" id="3927416at2759"/>
<proteinExistence type="predicted"/>
<dbReference type="Gene3D" id="1.25.40.10">
    <property type="entry name" value="Tetratricopeptide repeat domain"/>
    <property type="match status" value="1"/>
</dbReference>
<dbReference type="EMBL" id="KL584710">
    <property type="protein sequence ID" value="KEQ73112.1"/>
    <property type="molecule type" value="Genomic_DNA"/>
</dbReference>
<dbReference type="GeneID" id="25410649"/>
<name>A0A074WTT1_9PEZI</name>
<evidence type="ECO:0000313" key="2">
    <source>
        <dbReference type="Proteomes" id="UP000027730"/>
    </source>
</evidence>
<evidence type="ECO:0008006" key="3">
    <source>
        <dbReference type="Google" id="ProtNLM"/>
    </source>
</evidence>
<protein>
    <recommendedName>
        <fullName evidence="3">Clr5 domain-containing protein</fullName>
    </recommendedName>
</protein>
<dbReference type="HOGENOM" id="CLU_535247_0_0_1"/>
<dbReference type="RefSeq" id="XP_013426977.1">
    <property type="nucleotide sequence ID" value="XM_013571523.1"/>
</dbReference>
<gene>
    <name evidence="1" type="ORF">M436DRAFT_47115</name>
</gene>
<keyword evidence="2" id="KW-1185">Reference proteome</keyword>
<evidence type="ECO:0000313" key="1">
    <source>
        <dbReference type="EMBL" id="KEQ73112.1"/>
    </source>
</evidence>
<dbReference type="Proteomes" id="UP000027730">
    <property type="component" value="Unassembled WGS sequence"/>
</dbReference>
<accession>A0A074WTT1</accession>
<dbReference type="AlphaFoldDB" id="A0A074WTT1"/>
<sequence length="509" mass="57355">MPRAPISEPAEARKPKRGKYAKLQDIQYLAAVIRDQELDLQSPSSRPTFWFDGKVYHYSEVARRIRRARKSGRLPIQESSHSLAQPECLQVVPPSVYEAQWTIPTRFADYAADDRHEFSYSAPSEDYSVLIDPMKNVSRACHHQLVSLDNGVKIRVPPPCPDELLVPTKFCASIIRYFQGANENGLFVFNHVGSLVNRTSTGGYANISDFHKCAVVAIDLLERGYANQGFVLVSQALVLVEQILKDQDPKLLDVLCDVSILLLSKGMGSLYDILKDKICGMVKIIAAKHGGEHQPWAQIFAYIDQMPRSQVVDNMQRGWICGFDQLESALQEQPWEGLNISCSVDHSLRMGQNAQRLWDVLVERTAQLSVSEPEKMRQRLAYAKVSYLQCDYSKALETLQTILSQCRKARQHDDLRWLAIEIDALEVSARCYFARSKLTTDRDDASTAEVLLETAVGRSTRTEGIKSPTTIALQHTLWLWLMEQGRVDEAALLRKSMDDVVGGSLSPDE</sequence>
<dbReference type="InterPro" id="IPR011990">
    <property type="entry name" value="TPR-like_helical_dom_sf"/>
</dbReference>
<reference evidence="1 2" key="1">
    <citation type="journal article" date="2014" name="BMC Genomics">
        <title>Genome sequencing of four Aureobasidium pullulans varieties: biotechnological potential, stress tolerance, and description of new species.</title>
        <authorList>
            <person name="Gostin Ar C."/>
            <person name="Ohm R.A."/>
            <person name="Kogej T."/>
            <person name="Sonjak S."/>
            <person name="Turk M."/>
            <person name="Zajc J."/>
            <person name="Zalar P."/>
            <person name="Grube M."/>
            <person name="Sun H."/>
            <person name="Han J."/>
            <person name="Sharma A."/>
            <person name="Chiniquy J."/>
            <person name="Ngan C.Y."/>
            <person name="Lipzen A."/>
            <person name="Barry K."/>
            <person name="Grigoriev I.V."/>
            <person name="Gunde-Cimerman N."/>
        </authorList>
    </citation>
    <scope>NUCLEOTIDE SEQUENCE [LARGE SCALE GENOMIC DNA]</scope>
    <source>
        <strain evidence="1 2">CBS 147.97</strain>
    </source>
</reference>
<organism evidence="1 2">
    <name type="scientific">Aureobasidium namibiae CBS 147.97</name>
    <dbReference type="NCBI Taxonomy" id="1043004"/>
    <lineage>
        <taxon>Eukaryota</taxon>
        <taxon>Fungi</taxon>
        <taxon>Dikarya</taxon>
        <taxon>Ascomycota</taxon>
        <taxon>Pezizomycotina</taxon>
        <taxon>Dothideomycetes</taxon>
        <taxon>Dothideomycetidae</taxon>
        <taxon>Dothideales</taxon>
        <taxon>Saccotheciaceae</taxon>
        <taxon>Aureobasidium</taxon>
    </lineage>
</organism>